<protein>
    <recommendedName>
        <fullName evidence="4">VHS domain-containing protein</fullName>
    </recommendedName>
</protein>
<dbReference type="Gene3D" id="1.25.40.90">
    <property type="match status" value="1"/>
</dbReference>
<sequence>MEIEGNFQLQAENLVKKAISGAPGSPDWSTILRILGIIYSSSSAIPTFISIICNHLARGKKGVSLNCLILIDALFKNSKKPQLILLQSPQLIQQLNSPLIQRNPELHNFIYKFAPVWVSSCAAQNCLDDYFESWQNSMCKTYYVPKMTPSIKSKLNNDLDASLDVLIIFSQCLITSFLDGKGPSDPLLHEILPNVREISKRLNDLEPTVIDKEIRSAISTERSFCELCQHTMVEFKRTLKIDTESFINLVRKYQNKVKKYLHSETLDGKSKEKKRTPLRHRGQLFDEMSVDDFFAEFDKIKKKSIGEQKQPQNSQKTEENLLDFGSDLNPIPNNDPNQDKSAMDDLIDSFL</sequence>
<accession>A0ABR2KUI5</accession>
<dbReference type="EMBL" id="JAPFFF010000003">
    <property type="protein sequence ID" value="KAK8894107.1"/>
    <property type="molecule type" value="Genomic_DNA"/>
</dbReference>
<proteinExistence type="predicted"/>
<dbReference type="InterPro" id="IPR008942">
    <property type="entry name" value="ENTH_VHS"/>
</dbReference>
<evidence type="ECO:0000313" key="3">
    <source>
        <dbReference type="Proteomes" id="UP001470230"/>
    </source>
</evidence>
<dbReference type="Proteomes" id="UP001470230">
    <property type="component" value="Unassembled WGS sequence"/>
</dbReference>
<reference evidence="2 3" key="1">
    <citation type="submission" date="2024-04" db="EMBL/GenBank/DDBJ databases">
        <title>Tritrichomonas musculus Genome.</title>
        <authorList>
            <person name="Alves-Ferreira E."/>
            <person name="Grigg M."/>
            <person name="Lorenzi H."/>
            <person name="Galac M."/>
        </authorList>
    </citation>
    <scope>NUCLEOTIDE SEQUENCE [LARGE SCALE GENOMIC DNA]</scope>
    <source>
        <strain evidence="2 3">EAF2021</strain>
    </source>
</reference>
<gene>
    <name evidence="2" type="ORF">M9Y10_022539</name>
</gene>
<organism evidence="2 3">
    <name type="scientific">Tritrichomonas musculus</name>
    <dbReference type="NCBI Taxonomy" id="1915356"/>
    <lineage>
        <taxon>Eukaryota</taxon>
        <taxon>Metamonada</taxon>
        <taxon>Parabasalia</taxon>
        <taxon>Tritrichomonadida</taxon>
        <taxon>Tritrichomonadidae</taxon>
        <taxon>Tritrichomonas</taxon>
    </lineage>
</organism>
<evidence type="ECO:0000313" key="2">
    <source>
        <dbReference type="EMBL" id="KAK8894107.1"/>
    </source>
</evidence>
<evidence type="ECO:0008006" key="4">
    <source>
        <dbReference type="Google" id="ProtNLM"/>
    </source>
</evidence>
<name>A0ABR2KUI5_9EUKA</name>
<dbReference type="SUPFAM" id="SSF48464">
    <property type="entry name" value="ENTH/VHS domain"/>
    <property type="match status" value="1"/>
</dbReference>
<feature type="region of interest" description="Disordered" evidence="1">
    <location>
        <begin position="304"/>
        <end position="351"/>
    </location>
</feature>
<evidence type="ECO:0000256" key="1">
    <source>
        <dbReference type="SAM" id="MobiDB-lite"/>
    </source>
</evidence>
<comment type="caution">
    <text evidence="2">The sequence shown here is derived from an EMBL/GenBank/DDBJ whole genome shotgun (WGS) entry which is preliminary data.</text>
</comment>
<keyword evidence="3" id="KW-1185">Reference proteome</keyword>